<evidence type="ECO:0000313" key="3">
    <source>
        <dbReference type="EMBL" id="HGM46288.1"/>
    </source>
</evidence>
<dbReference type="GO" id="GO:0008237">
    <property type="term" value="F:metallopeptidase activity"/>
    <property type="evidence" value="ECO:0007669"/>
    <property type="project" value="InterPro"/>
</dbReference>
<dbReference type="PANTHER" id="PTHR43666:SF1">
    <property type="entry name" value="CONSERVED PROTEIN"/>
    <property type="match status" value="1"/>
</dbReference>
<dbReference type="InterPro" id="IPR036059">
    <property type="entry name" value="TldD/PmbA_sf"/>
</dbReference>
<comment type="caution">
    <text evidence="3">The sequence shown here is derived from an EMBL/GenBank/DDBJ whole genome shotgun (WGS) entry which is preliminary data.</text>
</comment>
<evidence type="ECO:0000259" key="1">
    <source>
        <dbReference type="Pfam" id="PF19289"/>
    </source>
</evidence>
<accession>A0A7C4H9M2</accession>
<proteinExistence type="predicted"/>
<dbReference type="EMBL" id="DTBQ01000027">
    <property type="protein sequence ID" value="HGM46288.1"/>
    <property type="molecule type" value="Genomic_DNA"/>
</dbReference>
<feature type="domain" description="Metalloprotease TldD/E C-terminal" evidence="1">
    <location>
        <begin position="219"/>
        <end position="440"/>
    </location>
</feature>
<feature type="domain" description="Metalloprotease TldD/E central" evidence="2">
    <location>
        <begin position="148"/>
        <end position="211"/>
    </location>
</feature>
<dbReference type="AlphaFoldDB" id="A0A7C4H9M2"/>
<organism evidence="3">
    <name type="scientific">Thermofilum pendens</name>
    <dbReference type="NCBI Taxonomy" id="2269"/>
    <lineage>
        <taxon>Archaea</taxon>
        <taxon>Thermoproteota</taxon>
        <taxon>Thermoprotei</taxon>
        <taxon>Thermofilales</taxon>
        <taxon>Thermofilaceae</taxon>
        <taxon>Thermofilum</taxon>
    </lineage>
</organism>
<dbReference type="Pfam" id="PF19289">
    <property type="entry name" value="PmbA_TldD_3rd"/>
    <property type="match status" value="1"/>
</dbReference>
<protein>
    <submittedName>
        <fullName evidence="3">TldD/PmbA family protein</fullName>
    </submittedName>
</protein>
<sequence>MTQLIEAAIKLRDSALRAGFEEAAVLAESVESIMVKFANSEPSVIQRWSTRTAHVYLAKQQRILGTSVPLSSPDEAARIIAELHALHTKVPPSMLYAPLPEPPKPQPLEGLVDKKLLEVLHDPSGVSEAIVETARRHPIDHFAGMFQVALERKALATSKGVELEEEGTSLKMYIRAFAGEGSGQWALGSRRYDIKRIEEVAATAADLAVKSRSQEEVPPGKYDIILSPMVVGNLFNIVAEMASASSILMGASMFINKDVGDKVASDALTIIDAPRNAELPGSTAFDDEGVPTYTKPIIEKGVLRNILHNSKTASKFGASSTGNAGLILPRVWTIEVAPGEHSLEEMLREVKNGLIVTNNWYTRLQNYVEGIFSTITRDATLIVRNGEVVGAARKMRIADALPRMITNIAAIGKEVYDIHWWEVDIPTRTPYILFREVNTSKHTA</sequence>
<dbReference type="InterPro" id="IPR045569">
    <property type="entry name" value="Metalloprtase-TldD/E_C"/>
</dbReference>
<dbReference type="Pfam" id="PF19290">
    <property type="entry name" value="PmbA_TldD_2nd"/>
    <property type="match status" value="1"/>
</dbReference>
<gene>
    <name evidence="3" type="ORF">ENU21_00860</name>
</gene>
<dbReference type="SUPFAM" id="SSF111283">
    <property type="entry name" value="Putative modulator of DNA gyrase, PmbA/TldD"/>
    <property type="match status" value="1"/>
</dbReference>
<evidence type="ECO:0000259" key="2">
    <source>
        <dbReference type="Pfam" id="PF19290"/>
    </source>
</evidence>
<dbReference type="PANTHER" id="PTHR43666">
    <property type="entry name" value="TLDD PROTEIN"/>
    <property type="match status" value="1"/>
</dbReference>
<dbReference type="GO" id="GO:0006508">
    <property type="term" value="P:proteolysis"/>
    <property type="evidence" value="ECO:0007669"/>
    <property type="project" value="InterPro"/>
</dbReference>
<dbReference type="Gene3D" id="3.30.2290.10">
    <property type="entry name" value="PmbA/TldD superfamily"/>
    <property type="match status" value="1"/>
</dbReference>
<reference evidence="3" key="1">
    <citation type="journal article" date="2020" name="mSystems">
        <title>Genome- and Community-Level Interaction Insights into Carbon Utilization and Element Cycling Functions of Hydrothermarchaeota in Hydrothermal Sediment.</title>
        <authorList>
            <person name="Zhou Z."/>
            <person name="Liu Y."/>
            <person name="Xu W."/>
            <person name="Pan J."/>
            <person name="Luo Z.H."/>
            <person name="Li M."/>
        </authorList>
    </citation>
    <scope>NUCLEOTIDE SEQUENCE</scope>
    <source>
        <strain evidence="3">SpSt-649</strain>
    </source>
</reference>
<name>A0A7C4H9M2_THEPE</name>
<dbReference type="InterPro" id="IPR035068">
    <property type="entry name" value="TldD/PmbA_N"/>
</dbReference>
<dbReference type="InterPro" id="IPR045570">
    <property type="entry name" value="Metalloprtase-TldD/E_cen_dom"/>
</dbReference>